<protein>
    <submittedName>
        <fullName evidence="1">DUF2946 family protein</fullName>
    </submittedName>
</protein>
<organism evidence="1 2">
    <name type="scientific">Rhodoferax aquaticus</name>
    <dbReference type="NCBI Taxonomy" id="2527691"/>
    <lineage>
        <taxon>Bacteria</taxon>
        <taxon>Pseudomonadati</taxon>
        <taxon>Pseudomonadota</taxon>
        <taxon>Betaproteobacteria</taxon>
        <taxon>Burkholderiales</taxon>
        <taxon>Comamonadaceae</taxon>
        <taxon>Rhodoferax</taxon>
    </lineage>
</organism>
<evidence type="ECO:0000313" key="1">
    <source>
        <dbReference type="EMBL" id="QDL56289.1"/>
    </source>
</evidence>
<dbReference type="Proteomes" id="UP000317365">
    <property type="component" value="Chromosome"/>
</dbReference>
<sequence length="181" mass="20659">MDDLVMQAMQKWPNVPDCYEWLGLDTRGNWYMRDDQAQHKGDFDSGVIGAKGSLITHAKLISFIERNYSCDPIGQWYFQNGPQRVYVSLAATPWIIRIDSNHSVSTHTGRPAQLRSFLLDENGMAYANTDLGLGLVHTQDMFNLSQWLEQDSWSPLEIHSSELPKLYKFIKKPSPNPSPNT</sequence>
<proteinExistence type="predicted"/>
<name>A0A515EUK3_9BURK</name>
<accession>A0A515EUK3</accession>
<evidence type="ECO:0000313" key="2">
    <source>
        <dbReference type="Proteomes" id="UP000317365"/>
    </source>
</evidence>
<keyword evidence="2" id="KW-1185">Reference proteome</keyword>
<reference evidence="2" key="1">
    <citation type="submission" date="2019-02" db="EMBL/GenBank/DDBJ databases">
        <title>Complete genome sequence of Rhodoferax sp. Gr-4.</title>
        <authorList>
            <person name="Jin L."/>
        </authorList>
    </citation>
    <scope>NUCLEOTIDE SEQUENCE [LARGE SCALE GENOMIC DNA]</scope>
    <source>
        <strain evidence="2">Gr-4</strain>
    </source>
</reference>
<dbReference type="RefSeq" id="WP_142813728.1">
    <property type="nucleotide sequence ID" value="NZ_CP036282.1"/>
</dbReference>
<dbReference type="EMBL" id="CP036282">
    <property type="protein sequence ID" value="QDL56289.1"/>
    <property type="molecule type" value="Genomic_DNA"/>
</dbReference>
<dbReference type="AlphaFoldDB" id="A0A515EUK3"/>
<dbReference type="InterPro" id="IPR021332">
    <property type="entry name" value="DUF2944"/>
</dbReference>
<gene>
    <name evidence="1" type="ORF">EXZ61_20195</name>
</gene>
<dbReference type="Pfam" id="PF11161">
    <property type="entry name" value="DUF2944"/>
    <property type="match status" value="1"/>
</dbReference>
<dbReference type="KEGG" id="rhg:EXZ61_20195"/>
<reference evidence="2" key="2">
    <citation type="journal article" date="2020" name="Int. J. Syst. Evol. Microbiol.">
        <title>Genomic insights into a novel species Rhodoferax aquaticus sp. nov., isolated from freshwater.</title>
        <authorList>
            <person name="Li T."/>
            <person name="Zhuo Y."/>
            <person name="Jin C.Z."/>
            <person name="Wu X."/>
            <person name="Ko S.R."/>
            <person name="Jin F.J."/>
            <person name="Ahn C.Y."/>
            <person name="Oh H.M."/>
            <person name="Lee H.G."/>
            <person name="Jin L."/>
        </authorList>
    </citation>
    <scope>NUCLEOTIDE SEQUENCE [LARGE SCALE GENOMIC DNA]</scope>
    <source>
        <strain evidence="2">Gr-4</strain>
    </source>
</reference>